<dbReference type="InterPro" id="IPR051120">
    <property type="entry name" value="ABC_AA/LPS_Transport"/>
</dbReference>
<evidence type="ECO:0000259" key="4">
    <source>
        <dbReference type="PROSITE" id="PS50893"/>
    </source>
</evidence>
<evidence type="ECO:0000256" key="1">
    <source>
        <dbReference type="ARBA" id="ARBA00022448"/>
    </source>
</evidence>
<proteinExistence type="predicted"/>
<dbReference type="Proteomes" id="UP001205906">
    <property type="component" value="Unassembled WGS sequence"/>
</dbReference>
<evidence type="ECO:0000313" key="6">
    <source>
        <dbReference type="Proteomes" id="UP001205906"/>
    </source>
</evidence>
<dbReference type="PANTHER" id="PTHR45772:SF2">
    <property type="entry name" value="ABC TRANSPORTER ATP-BINDING PROTEIN"/>
    <property type="match status" value="1"/>
</dbReference>
<dbReference type="GO" id="GO:0005524">
    <property type="term" value="F:ATP binding"/>
    <property type="evidence" value="ECO:0007669"/>
    <property type="project" value="UniProtKB-KW"/>
</dbReference>
<dbReference type="Pfam" id="PF00005">
    <property type="entry name" value="ABC_tran"/>
    <property type="match status" value="1"/>
</dbReference>
<dbReference type="InterPro" id="IPR003439">
    <property type="entry name" value="ABC_transporter-like_ATP-bd"/>
</dbReference>
<feature type="domain" description="ABC transporter" evidence="4">
    <location>
        <begin position="8"/>
        <end position="242"/>
    </location>
</feature>
<evidence type="ECO:0000256" key="3">
    <source>
        <dbReference type="ARBA" id="ARBA00022840"/>
    </source>
</evidence>
<keyword evidence="3 5" id="KW-0067">ATP-binding</keyword>
<reference evidence="5 6" key="1">
    <citation type="submission" date="2022-06" db="EMBL/GenBank/DDBJ databases">
        <title>Mesorhizobium sp. strain RP14 Genome sequencing and assembly.</title>
        <authorList>
            <person name="Kim I."/>
        </authorList>
    </citation>
    <scope>NUCLEOTIDE SEQUENCE [LARGE SCALE GENOMIC DNA]</scope>
    <source>
        <strain evidence="6">RP14(2022)</strain>
    </source>
</reference>
<keyword evidence="1" id="KW-0813">Transport</keyword>
<keyword evidence="6" id="KW-1185">Reference proteome</keyword>
<dbReference type="InterPro" id="IPR032823">
    <property type="entry name" value="BCA_ABC_TP_C"/>
</dbReference>
<dbReference type="EMBL" id="JAMXQS010000002">
    <property type="protein sequence ID" value="MCO6049239.1"/>
    <property type="molecule type" value="Genomic_DNA"/>
</dbReference>
<comment type="caution">
    <text evidence="5">The sequence shown here is derived from an EMBL/GenBank/DDBJ whole genome shotgun (WGS) entry which is preliminary data.</text>
</comment>
<dbReference type="PROSITE" id="PS50893">
    <property type="entry name" value="ABC_TRANSPORTER_2"/>
    <property type="match status" value="1"/>
</dbReference>
<dbReference type="Gene3D" id="3.40.50.300">
    <property type="entry name" value="P-loop containing nucleotide triphosphate hydrolases"/>
    <property type="match status" value="1"/>
</dbReference>
<accession>A0ABT1C354</accession>
<dbReference type="SUPFAM" id="SSF52540">
    <property type="entry name" value="P-loop containing nucleoside triphosphate hydrolases"/>
    <property type="match status" value="1"/>
</dbReference>
<organism evidence="5 6">
    <name type="scientific">Mesorhizobium liriopis</name>
    <dbReference type="NCBI Taxonomy" id="2953882"/>
    <lineage>
        <taxon>Bacteria</taxon>
        <taxon>Pseudomonadati</taxon>
        <taxon>Pseudomonadota</taxon>
        <taxon>Alphaproteobacteria</taxon>
        <taxon>Hyphomicrobiales</taxon>
        <taxon>Phyllobacteriaceae</taxon>
        <taxon>Mesorhizobium</taxon>
    </lineage>
</organism>
<dbReference type="CDD" id="cd03219">
    <property type="entry name" value="ABC_Mj1267_LivG_branched"/>
    <property type="match status" value="1"/>
</dbReference>
<dbReference type="InterPro" id="IPR027417">
    <property type="entry name" value="P-loop_NTPase"/>
</dbReference>
<dbReference type="Pfam" id="PF12399">
    <property type="entry name" value="BCA_ABC_TP_C"/>
    <property type="match status" value="1"/>
</dbReference>
<evidence type="ECO:0000256" key="2">
    <source>
        <dbReference type="ARBA" id="ARBA00022741"/>
    </source>
</evidence>
<protein>
    <submittedName>
        <fullName evidence="5">ABC transporter ATP-binding protein</fullName>
    </submittedName>
</protein>
<name>A0ABT1C354_9HYPH</name>
<sequence>MTNSDTILAVKGLGKSFGSLVAVDDVSFTIRRGEILGIAGPNGAGKTTLFNLLSRNPIVADRGHVIFDGQRIDRLSPHRIFRAGLARTFQKETAFFKLTVAENVRLGAVYGAGLRGAAANAAVNAALEMLELTPLKHQEAGALTVYGTKRLMIASAMVASPKLLLMDEPASGLNTIEQAELKTLILRLRDQGTSILLIEHILPLLFGVSERVMVMDFGRKLTEGSPAEIARDPRVIDAYLGGVNSESAHAA</sequence>
<dbReference type="SMART" id="SM00382">
    <property type="entry name" value="AAA"/>
    <property type="match status" value="1"/>
</dbReference>
<gene>
    <name evidence="5" type="ORF">NGM99_05475</name>
</gene>
<keyword evidence="2" id="KW-0547">Nucleotide-binding</keyword>
<dbReference type="PANTHER" id="PTHR45772">
    <property type="entry name" value="CONSERVED COMPONENT OF ABC TRANSPORTER FOR NATURAL AMINO ACIDS-RELATED"/>
    <property type="match status" value="1"/>
</dbReference>
<dbReference type="InterPro" id="IPR003593">
    <property type="entry name" value="AAA+_ATPase"/>
</dbReference>
<evidence type="ECO:0000313" key="5">
    <source>
        <dbReference type="EMBL" id="MCO6049239.1"/>
    </source>
</evidence>